<sequence length="839" mass="97464">MAKIVLQNWQFSQADEENWRQATVPGCVHTDLLAHNLIPDPFYAKNELDVQWVDKKDWEYTATFQLSKQDMEEDVLEIVFEGLDTYADVYINNEKVLTADNMFRRWNLDIQPYVHEGENALLIYFHSPILHDIDKPDQLGYNLPADNDHSEDGGTGEKKLSVFARKAPYHYGWDWGPRFVTSGVWKEVYIEAWSDVKIKDVYIKQNKVAADLAELQAIVEVESQAEKDIDLVVSDQHGFRRVEQFSIAKGIQTLEVPFSIAEPNLWWSNGLGDPYLYQFSIDIAEQDTVLSSKKVKTGLRSIRLVQEDDQYGKSFYFELNGVPVFMKGANHIPNDSFLTRLDKKNYQHEIATAAASNMNMLRVWGGGIYEYDEFYQLCDEHGILVWQDFMFACSMYPGDEPFLHSVRQEAIDNVKRLRNYASIALWCGNNEMDAAWSQYQEEAGWGWKQRYNMTQREEIWQAYDKIFHQILPDVLKEYDPLKDYWPSSPMQALSSDEEQHAGSNTVKKGDIHYWDVWHGQKPLEAYKEHVGRFMSEYGFQSFPEEKTVRTYAEEKDFELESPVMLHHQKNGAGNRLIKTYMDLYYKEPKDFAAFLHLSHILQANAIRMAVEAHRMNMPQCMGTLYWQMNDCWPVASWSSMDYYGRWKAVQYDMKDRFKQTVVIADQGNDQLTLYAVSDQLENQAAELIFQVFDFEGNLLDETRQNVEVQGNSSVVIYQEDVSAIAEGRSDVVLLASLKTGDRVLDRVEHLLVKPKDVELENPRISVEYVEDAIELTCQHFAMNVWLETEEDGYFDQNNFSLLPGQKKRVLFTESVIDNVDFSQIKLPEGLVVKSMYDFV</sequence>
<dbReference type="InterPro" id="IPR050887">
    <property type="entry name" value="Beta-mannosidase_GH2"/>
</dbReference>
<evidence type="ECO:0000259" key="16">
    <source>
        <dbReference type="Pfam" id="PF00703"/>
    </source>
</evidence>
<dbReference type="FunFam" id="2.60.120.260:FF:000060">
    <property type="entry name" value="Probable beta-mannosidase"/>
    <property type="match status" value="1"/>
</dbReference>
<dbReference type="GO" id="GO:0005764">
    <property type="term" value="C:lysosome"/>
    <property type="evidence" value="ECO:0007669"/>
    <property type="project" value="UniProtKB-SubCell"/>
</dbReference>
<keyword evidence="21" id="KW-1185">Reference proteome</keyword>
<evidence type="ECO:0000256" key="15">
    <source>
        <dbReference type="ARBA" id="ARBA00041614"/>
    </source>
</evidence>
<dbReference type="Proteomes" id="UP000480246">
    <property type="component" value="Unassembled WGS sequence"/>
</dbReference>
<dbReference type="Gene3D" id="2.60.40.10">
    <property type="entry name" value="Immunoglobulins"/>
    <property type="match status" value="3"/>
</dbReference>
<comment type="caution">
    <text evidence="20">The sequence shown here is derived from an EMBL/GenBank/DDBJ whole genome shotgun (WGS) entry which is preliminary data.</text>
</comment>
<dbReference type="AlphaFoldDB" id="A0A7C8GTW9"/>
<evidence type="ECO:0000256" key="8">
    <source>
        <dbReference type="ARBA" id="ARBA00022729"/>
    </source>
</evidence>
<evidence type="ECO:0000259" key="18">
    <source>
        <dbReference type="Pfam" id="PF17786"/>
    </source>
</evidence>
<dbReference type="InterPro" id="IPR006102">
    <property type="entry name" value="Ig-like_GH2"/>
</dbReference>
<dbReference type="Pfam" id="PF00703">
    <property type="entry name" value="Glyco_hydro_2"/>
    <property type="match status" value="1"/>
</dbReference>
<dbReference type="PANTHER" id="PTHR43730:SF1">
    <property type="entry name" value="BETA-MANNOSIDASE"/>
    <property type="match status" value="1"/>
</dbReference>
<evidence type="ECO:0000256" key="14">
    <source>
        <dbReference type="ARBA" id="ARBA00041069"/>
    </source>
</evidence>
<reference evidence="20 21" key="1">
    <citation type="submission" date="2019-10" db="EMBL/GenBank/DDBJ databases">
        <title>Gracilibacillus sp. nov. isolated from rice seeds.</title>
        <authorList>
            <person name="He S."/>
        </authorList>
    </citation>
    <scope>NUCLEOTIDE SEQUENCE [LARGE SCALE GENOMIC DNA]</scope>
    <source>
        <strain evidence="20 21">TD8</strain>
    </source>
</reference>
<dbReference type="Gene3D" id="2.60.120.260">
    <property type="entry name" value="Galactose-binding domain-like"/>
    <property type="match status" value="1"/>
</dbReference>
<evidence type="ECO:0000259" key="19">
    <source>
        <dbReference type="Pfam" id="PF22666"/>
    </source>
</evidence>
<dbReference type="EMBL" id="WEID01000056">
    <property type="protein sequence ID" value="KAB8134174.1"/>
    <property type="molecule type" value="Genomic_DNA"/>
</dbReference>
<keyword evidence="8" id="KW-0732">Signal</keyword>
<dbReference type="InterPro" id="IPR008979">
    <property type="entry name" value="Galactose-bd-like_sf"/>
</dbReference>
<dbReference type="InterPro" id="IPR041447">
    <property type="entry name" value="Mannosidase_ig"/>
</dbReference>
<dbReference type="InterPro" id="IPR054593">
    <property type="entry name" value="Beta-mannosidase-like_N2"/>
</dbReference>
<evidence type="ECO:0000256" key="4">
    <source>
        <dbReference type="ARBA" id="ARBA00004740"/>
    </source>
</evidence>
<dbReference type="InterPro" id="IPR036156">
    <property type="entry name" value="Beta-gal/glucu_dom_sf"/>
</dbReference>
<evidence type="ECO:0000256" key="1">
    <source>
        <dbReference type="ARBA" id="ARBA00000829"/>
    </source>
</evidence>
<feature type="domain" description="Beta-mannosidase Ig-fold" evidence="17">
    <location>
        <begin position="760"/>
        <end position="838"/>
    </location>
</feature>
<keyword evidence="11" id="KW-0458">Lysosome</keyword>
<comment type="subcellular location">
    <subcellularLocation>
        <location evidence="2">Lysosome</location>
    </subcellularLocation>
    <subcellularLocation>
        <location evidence="3">Secreted</location>
    </subcellularLocation>
</comment>
<dbReference type="OrthoDB" id="9801077at2"/>
<name>A0A7C8GTW9_9BACI</name>
<dbReference type="SUPFAM" id="SSF49303">
    <property type="entry name" value="beta-Galactosidase/glucuronidase domain"/>
    <property type="match status" value="3"/>
</dbReference>
<dbReference type="InterPro" id="IPR017853">
    <property type="entry name" value="GH"/>
</dbReference>
<dbReference type="GO" id="GO:0006516">
    <property type="term" value="P:glycoprotein catabolic process"/>
    <property type="evidence" value="ECO:0007669"/>
    <property type="project" value="TreeGrafter"/>
</dbReference>
<dbReference type="FunFam" id="3.20.20.80:FF:000050">
    <property type="entry name" value="Beta-mannosidase B"/>
    <property type="match status" value="1"/>
</dbReference>
<evidence type="ECO:0000256" key="3">
    <source>
        <dbReference type="ARBA" id="ARBA00004613"/>
    </source>
</evidence>
<gene>
    <name evidence="20" type="ORF">F9U64_11670</name>
</gene>
<dbReference type="SUPFAM" id="SSF49785">
    <property type="entry name" value="Galactose-binding domain-like"/>
    <property type="match status" value="1"/>
</dbReference>
<proteinExistence type="inferred from homology"/>
<accession>A0A7C8GTW9</accession>
<feature type="domain" description="Beta-mannosidase-like galactose-binding" evidence="19">
    <location>
        <begin position="9"/>
        <end position="186"/>
    </location>
</feature>
<dbReference type="Pfam" id="PF17786">
    <property type="entry name" value="Mannosidase_ig"/>
    <property type="match status" value="1"/>
</dbReference>
<dbReference type="Pfam" id="PF22666">
    <property type="entry name" value="Glyco_hydro_2_N2"/>
    <property type="match status" value="1"/>
</dbReference>
<dbReference type="RefSeq" id="WP_153403580.1">
    <property type="nucleotide sequence ID" value="NZ_ML762431.1"/>
</dbReference>
<dbReference type="InterPro" id="IPR013783">
    <property type="entry name" value="Ig-like_fold"/>
</dbReference>
<keyword evidence="10" id="KW-0325">Glycoprotein</keyword>
<evidence type="ECO:0000256" key="2">
    <source>
        <dbReference type="ARBA" id="ARBA00004371"/>
    </source>
</evidence>
<dbReference type="GO" id="GO:0005975">
    <property type="term" value="P:carbohydrate metabolic process"/>
    <property type="evidence" value="ECO:0007669"/>
    <property type="project" value="InterPro"/>
</dbReference>
<dbReference type="EC" id="3.2.1.25" evidence="6"/>
<keyword evidence="12" id="KW-0326">Glycosidase</keyword>
<evidence type="ECO:0000256" key="12">
    <source>
        <dbReference type="ARBA" id="ARBA00023295"/>
    </source>
</evidence>
<protein>
    <recommendedName>
        <fullName evidence="14">Beta-mannosidase B</fullName>
        <ecNumber evidence="6">3.2.1.25</ecNumber>
    </recommendedName>
    <alternativeName>
        <fullName evidence="15">Mannanase B</fullName>
    </alternativeName>
</protein>
<feature type="domain" description="Glycoside hydrolase family 2 immunoglobulin-like beta-sandwich" evidence="16">
    <location>
        <begin position="196"/>
        <end position="300"/>
    </location>
</feature>
<keyword evidence="9 20" id="KW-0378">Hydrolase</keyword>
<comment type="subunit">
    <text evidence="5">Homodimer.</text>
</comment>
<dbReference type="Pfam" id="PF17753">
    <property type="entry name" value="Ig_mannosidase"/>
    <property type="match status" value="1"/>
</dbReference>
<evidence type="ECO:0000256" key="10">
    <source>
        <dbReference type="ARBA" id="ARBA00023180"/>
    </source>
</evidence>
<evidence type="ECO:0000256" key="11">
    <source>
        <dbReference type="ARBA" id="ARBA00023228"/>
    </source>
</evidence>
<dbReference type="SUPFAM" id="SSF51445">
    <property type="entry name" value="(Trans)glycosidases"/>
    <property type="match status" value="1"/>
</dbReference>
<comment type="similarity">
    <text evidence="13">Belongs to the glycosyl hydrolase 2 family. Beta-mannosidase B subfamily.</text>
</comment>
<dbReference type="GO" id="GO:0004567">
    <property type="term" value="F:beta-mannosidase activity"/>
    <property type="evidence" value="ECO:0007669"/>
    <property type="project" value="UniProtKB-EC"/>
</dbReference>
<comment type="pathway">
    <text evidence="4">Glycan metabolism; N-glycan degradation.</text>
</comment>
<evidence type="ECO:0000256" key="9">
    <source>
        <dbReference type="ARBA" id="ARBA00022801"/>
    </source>
</evidence>
<dbReference type="GO" id="GO:0005576">
    <property type="term" value="C:extracellular region"/>
    <property type="evidence" value="ECO:0007669"/>
    <property type="project" value="UniProtKB-SubCell"/>
</dbReference>
<evidence type="ECO:0000313" key="21">
    <source>
        <dbReference type="Proteomes" id="UP000480246"/>
    </source>
</evidence>
<evidence type="ECO:0000256" key="13">
    <source>
        <dbReference type="ARBA" id="ARBA00038429"/>
    </source>
</evidence>
<evidence type="ECO:0000256" key="7">
    <source>
        <dbReference type="ARBA" id="ARBA00022525"/>
    </source>
</evidence>
<dbReference type="PANTHER" id="PTHR43730">
    <property type="entry name" value="BETA-MANNOSIDASE"/>
    <property type="match status" value="1"/>
</dbReference>
<organism evidence="20 21">
    <name type="scientific">Gracilibacillus oryzae</name>
    <dbReference type="NCBI Taxonomy" id="1672701"/>
    <lineage>
        <taxon>Bacteria</taxon>
        <taxon>Bacillati</taxon>
        <taxon>Bacillota</taxon>
        <taxon>Bacilli</taxon>
        <taxon>Bacillales</taxon>
        <taxon>Bacillaceae</taxon>
        <taxon>Gracilibacillus</taxon>
    </lineage>
</organism>
<keyword evidence="7" id="KW-0964">Secreted</keyword>
<evidence type="ECO:0000256" key="6">
    <source>
        <dbReference type="ARBA" id="ARBA00012754"/>
    </source>
</evidence>
<feature type="domain" description="Mannosidase Ig/CBM-like" evidence="18">
    <location>
        <begin position="670"/>
        <end position="756"/>
    </location>
</feature>
<evidence type="ECO:0000313" key="20">
    <source>
        <dbReference type="EMBL" id="KAB8134174.1"/>
    </source>
</evidence>
<dbReference type="InterPro" id="IPR041625">
    <property type="entry name" value="Beta-mannosidase_Ig"/>
</dbReference>
<dbReference type="Gene3D" id="3.20.20.80">
    <property type="entry name" value="Glycosidases"/>
    <property type="match status" value="1"/>
</dbReference>
<evidence type="ECO:0000256" key="5">
    <source>
        <dbReference type="ARBA" id="ARBA00011738"/>
    </source>
</evidence>
<comment type="catalytic activity">
    <reaction evidence="1">
        <text>Hydrolysis of terminal, non-reducing beta-D-mannose residues in beta-D-mannosides.</text>
        <dbReference type="EC" id="3.2.1.25"/>
    </reaction>
</comment>
<evidence type="ECO:0000259" key="17">
    <source>
        <dbReference type="Pfam" id="PF17753"/>
    </source>
</evidence>